<gene>
    <name evidence="1" type="ORF">PISMIDRAFT_233958</name>
</gene>
<keyword evidence="2" id="KW-1185">Reference proteome</keyword>
<protein>
    <submittedName>
        <fullName evidence="1">Uncharacterized protein</fullName>
    </submittedName>
</protein>
<dbReference type="AlphaFoldDB" id="A0A0C9YKI1"/>
<accession>A0A0C9YKI1</accession>
<sequence>MSQEANGRESGNWERKQQLRDKQAYHFPEPHLPDFLVGRTQEPSFYWPSSLFVSFSSLSLALCSPRSLDPYCMRRIHGLCLSILNLPCKIMVDRAP</sequence>
<dbReference type="Proteomes" id="UP000054018">
    <property type="component" value="Unassembled WGS sequence"/>
</dbReference>
<evidence type="ECO:0000313" key="1">
    <source>
        <dbReference type="EMBL" id="KIK17176.1"/>
    </source>
</evidence>
<reference evidence="1 2" key="1">
    <citation type="submission" date="2014-04" db="EMBL/GenBank/DDBJ databases">
        <authorList>
            <consortium name="DOE Joint Genome Institute"/>
            <person name="Kuo A."/>
            <person name="Kohler A."/>
            <person name="Costa M.D."/>
            <person name="Nagy L.G."/>
            <person name="Floudas D."/>
            <person name="Copeland A."/>
            <person name="Barry K.W."/>
            <person name="Cichocki N."/>
            <person name="Veneault-Fourrey C."/>
            <person name="LaButti K."/>
            <person name="Lindquist E.A."/>
            <person name="Lipzen A."/>
            <person name="Lundell T."/>
            <person name="Morin E."/>
            <person name="Murat C."/>
            <person name="Sun H."/>
            <person name="Tunlid A."/>
            <person name="Henrissat B."/>
            <person name="Grigoriev I.V."/>
            <person name="Hibbett D.S."/>
            <person name="Martin F."/>
            <person name="Nordberg H.P."/>
            <person name="Cantor M.N."/>
            <person name="Hua S.X."/>
        </authorList>
    </citation>
    <scope>NUCLEOTIDE SEQUENCE [LARGE SCALE GENOMIC DNA]</scope>
    <source>
        <strain evidence="1 2">441</strain>
    </source>
</reference>
<name>A0A0C9YKI1_9AGAM</name>
<dbReference type="EMBL" id="KN833836">
    <property type="protein sequence ID" value="KIK17176.1"/>
    <property type="molecule type" value="Genomic_DNA"/>
</dbReference>
<dbReference type="HOGENOM" id="CLU_2360522_0_0_1"/>
<proteinExistence type="predicted"/>
<organism evidence="1 2">
    <name type="scientific">Pisolithus microcarpus 441</name>
    <dbReference type="NCBI Taxonomy" id="765257"/>
    <lineage>
        <taxon>Eukaryota</taxon>
        <taxon>Fungi</taxon>
        <taxon>Dikarya</taxon>
        <taxon>Basidiomycota</taxon>
        <taxon>Agaricomycotina</taxon>
        <taxon>Agaricomycetes</taxon>
        <taxon>Agaricomycetidae</taxon>
        <taxon>Boletales</taxon>
        <taxon>Sclerodermatineae</taxon>
        <taxon>Pisolithaceae</taxon>
        <taxon>Pisolithus</taxon>
    </lineage>
</organism>
<evidence type="ECO:0000313" key="2">
    <source>
        <dbReference type="Proteomes" id="UP000054018"/>
    </source>
</evidence>
<reference evidence="2" key="2">
    <citation type="submission" date="2015-01" db="EMBL/GenBank/DDBJ databases">
        <title>Evolutionary Origins and Diversification of the Mycorrhizal Mutualists.</title>
        <authorList>
            <consortium name="DOE Joint Genome Institute"/>
            <consortium name="Mycorrhizal Genomics Consortium"/>
            <person name="Kohler A."/>
            <person name="Kuo A."/>
            <person name="Nagy L.G."/>
            <person name="Floudas D."/>
            <person name="Copeland A."/>
            <person name="Barry K.W."/>
            <person name="Cichocki N."/>
            <person name="Veneault-Fourrey C."/>
            <person name="LaButti K."/>
            <person name="Lindquist E.A."/>
            <person name="Lipzen A."/>
            <person name="Lundell T."/>
            <person name="Morin E."/>
            <person name="Murat C."/>
            <person name="Riley R."/>
            <person name="Ohm R."/>
            <person name="Sun H."/>
            <person name="Tunlid A."/>
            <person name="Henrissat B."/>
            <person name="Grigoriev I.V."/>
            <person name="Hibbett D.S."/>
            <person name="Martin F."/>
        </authorList>
    </citation>
    <scope>NUCLEOTIDE SEQUENCE [LARGE SCALE GENOMIC DNA]</scope>
    <source>
        <strain evidence="2">441</strain>
    </source>
</reference>